<reference evidence="5" key="2">
    <citation type="submission" date="2020-09" db="EMBL/GenBank/DDBJ databases">
        <authorList>
            <person name="Sun Q."/>
            <person name="Ohkuma M."/>
        </authorList>
    </citation>
    <scope>NUCLEOTIDE SEQUENCE</scope>
    <source>
        <strain evidence="5">JCM 18487</strain>
    </source>
</reference>
<evidence type="ECO:0000313" key="6">
    <source>
        <dbReference type="Proteomes" id="UP000637695"/>
    </source>
</evidence>
<dbReference type="InterPro" id="IPR042099">
    <property type="entry name" value="ANL_N_sf"/>
</dbReference>
<protein>
    <submittedName>
        <fullName evidence="5">Cyclohexanecarboxylate-CoA ligase</fullName>
    </submittedName>
</protein>
<dbReference type="InterPro" id="IPR020845">
    <property type="entry name" value="AMP-binding_CS"/>
</dbReference>
<dbReference type="Pfam" id="PF00501">
    <property type="entry name" value="AMP-binding"/>
    <property type="match status" value="1"/>
</dbReference>
<comment type="similarity">
    <text evidence="1">Belongs to the ATP-dependent AMP-binding enzyme family.</text>
</comment>
<dbReference type="Gene3D" id="3.30.300.30">
    <property type="match status" value="1"/>
</dbReference>
<dbReference type="Gene3D" id="3.40.50.12780">
    <property type="entry name" value="N-terminal domain of ligase-like"/>
    <property type="match status" value="1"/>
</dbReference>
<dbReference type="PANTHER" id="PTHR43201:SF5">
    <property type="entry name" value="MEDIUM-CHAIN ACYL-COA LIGASE ACSF2, MITOCHONDRIAL"/>
    <property type="match status" value="1"/>
</dbReference>
<dbReference type="AlphaFoldDB" id="A0A917KI32"/>
<dbReference type="GO" id="GO:0031956">
    <property type="term" value="F:medium-chain fatty acid-CoA ligase activity"/>
    <property type="evidence" value="ECO:0007669"/>
    <property type="project" value="TreeGrafter"/>
</dbReference>
<dbReference type="Proteomes" id="UP000637695">
    <property type="component" value="Unassembled WGS sequence"/>
</dbReference>
<gene>
    <name evidence="5" type="ORF">GCM10010885_22240</name>
</gene>
<proteinExistence type="inferred from homology"/>
<keyword evidence="6" id="KW-1185">Reference proteome</keyword>
<name>A0A917KI32_9BACL</name>
<organism evidence="5 6">
    <name type="scientific">Alicyclobacillus cellulosilyticus</name>
    <dbReference type="NCBI Taxonomy" id="1003997"/>
    <lineage>
        <taxon>Bacteria</taxon>
        <taxon>Bacillati</taxon>
        <taxon>Bacillota</taxon>
        <taxon>Bacilli</taxon>
        <taxon>Bacillales</taxon>
        <taxon>Alicyclobacillaceae</taxon>
        <taxon>Alicyclobacillus</taxon>
    </lineage>
</organism>
<comment type="caution">
    <text evidence="5">The sequence shown here is derived from an EMBL/GenBank/DDBJ whole genome shotgun (WGS) entry which is preliminary data.</text>
</comment>
<dbReference type="RefSeq" id="WP_229776849.1">
    <property type="nucleotide sequence ID" value="NZ_BMOY01000045.1"/>
</dbReference>
<sequence length="538" mass="59060">MNWHHVPTVLDKLDEAATRFPDRLAIVDLSANPVVKLTYGELDMWANRLAQGLLDAGVAPGEHVTYQLPNGWEFVVLTVALWRIGAVPCPLLPQLRDREVRFILQSSGARRFFIPDEFRNFRYLDMVERIRGDLPNLAGVYVLEQAIRQPGDVTFGGLLAPVPDLAAIRARRPDRHMPAQLFYTSGTTGEPKGVIHTHHTLAVALALHCDTLGLGPEDTVWIPTPLAHQTGFLYGMMLAFFLGAASVYQAVWNVDVARVAIEEYGVRFVQAATPFLADLTRATPPPKGLKLFVAAGAAIPRQLAYDARRALACSVVGGWGSTESCLVTVGFPGDPEEKLWGTDGRVIPGMEIKIVDEQGNPVPPGVEGRFFVRTPAMFVGYLNHPEWYAKAVGPDGFYDTGDLAVQDEDGYIRLTGRQKDIVNRGGEKVPVVEVENLLYQHPKVLDVAIVAMPDPRLVERACAYVVPKNMADPPTLAELTAFLQEKGTAKIYWPERLEIIDALPRTASGKVQKYKLREMIAAKLAAEQGASPAKGVHA</sequence>
<evidence type="ECO:0000256" key="1">
    <source>
        <dbReference type="ARBA" id="ARBA00006432"/>
    </source>
</evidence>
<dbReference type="EMBL" id="BMOY01000045">
    <property type="protein sequence ID" value="GGJ12417.1"/>
    <property type="molecule type" value="Genomic_DNA"/>
</dbReference>
<dbReference type="InterPro" id="IPR000873">
    <property type="entry name" value="AMP-dep_synth/lig_dom"/>
</dbReference>
<feature type="domain" description="AMP-binding enzyme C-terminal" evidence="4">
    <location>
        <begin position="433"/>
        <end position="510"/>
    </location>
</feature>
<reference evidence="5" key="1">
    <citation type="journal article" date="2014" name="Int. J. Syst. Evol. Microbiol.">
        <title>Complete genome sequence of Corynebacterium casei LMG S-19264T (=DSM 44701T), isolated from a smear-ripened cheese.</title>
        <authorList>
            <consortium name="US DOE Joint Genome Institute (JGI-PGF)"/>
            <person name="Walter F."/>
            <person name="Albersmeier A."/>
            <person name="Kalinowski J."/>
            <person name="Ruckert C."/>
        </authorList>
    </citation>
    <scope>NUCLEOTIDE SEQUENCE</scope>
    <source>
        <strain evidence="5">JCM 18487</strain>
    </source>
</reference>
<dbReference type="InterPro" id="IPR025110">
    <property type="entry name" value="AMP-bd_C"/>
</dbReference>
<dbReference type="GO" id="GO:0006631">
    <property type="term" value="P:fatty acid metabolic process"/>
    <property type="evidence" value="ECO:0007669"/>
    <property type="project" value="TreeGrafter"/>
</dbReference>
<feature type="domain" description="AMP-dependent synthetase/ligase" evidence="3">
    <location>
        <begin position="13"/>
        <end position="382"/>
    </location>
</feature>
<dbReference type="PROSITE" id="PS00455">
    <property type="entry name" value="AMP_BINDING"/>
    <property type="match status" value="1"/>
</dbReference>
<evidence type="ECO:0000313" key="5">
    <source>
        <dbReference type="EMBL" id="GGJ12417.1"/>
    </source>
</evidence>
<evidence type="ECO:0000259" key="4">
    <source>
        <dbReference type="Pfam" id="PF13193"/>
    </source>
</evidence>
<dbReference type="PANTHER" id="PTHR43201">
    <property type="entry name" value="ACYL-COA SYNTHETASE"/>
    <property type="match status" value="1"/>
</dbReference>
<dbReference type="SUPFAM" id="SSF56801">
    <property type="entry name" value="Acetyl-CoA synthetase-like"/>
    <property type="match status" value="1"/>
</dbReference>
<dbReference type="InterPro" id="IPR045851">
    <property type="entry name" value="AMP-bd_C_sf"/>
</dbReference>
<accession>A0A917KI32</accession>
<dbReference type="Pfam" id="PF13193">
    <property type="entry name" value="AMP-binding_C"/>
    <property type="match status" value="1"/>
</dbReference>
<evidence type="ECO:0000256" key="2">
    <source>
        <dbReference type="ARBA" id="ARBA00022598"/>
    </source>
</evidence>
<keyword evidence="2 5" id="KW-0436">Ligase</keyword>
<evidence type="ECO:0000259" key="3">
    <source>
        <dbReference type="Pfam" id="PF00501"/>
    </source>
</evidence>